<keyword evidence="2" id="KW-1185">Reference proteome</keyword>
<accession>A0ABS2PWR5</accession>
<reference evidence="1 2" key="1">
    <citation type="submission" date="2021-01" db="EMBL/GenBank/DDBJ databases">
        <title>Genomic Encyclopedia of Type Strains, Phase IV (KMG-IV): sequencing the most valuable type-strain genomes for metagenomic binning, comparative biology and taxonomic classification.</title>
        <authorList>
            <person name="Goeker M."/>
        </authorList>
    </citation>
    <scope>NUCLEOTIDE SEQUENCE [LARGE SCALE GENOMIC DNA]</scope>
    <source>
        <strain evidence="1 2">DSM 27382</strain>
    </source>
</reference>
<dbReference type="EMBL" id="JAFBEH010000071">
    <property type="protein sequence ID" value="MBM7643732.1"/>
    <property type="molecule type" value="Genomic_DNA"/>
</dbReference>
<proteinExistence type="predicted"/>
<name>A0ABS2PWR5_9STRE</name>
<evidence type="ECO:0000313" key="1">
    <source>
        <dbReference type="EMBL" id="MBM7643732.1"/>
    </source>
</evidence>
<sequence length="31" mass="3597">MDTVKLARIEELLTSIILLLQNSKITKIDKR</sequence>
<organism evidence="1 2">
    <name type="scientific">Streptococcus loxodontisalivarius</name>
    <dbReference type="NCBI Taxonomy" id="1349415"/>
    <lineage>
        <taxon>Bacteria</taxon>
        <taxon>Bacillati</taxon>
        <taxon>Bacillota</taxon>
        <taxon>Bacilli</taxon>
        <taxon>Lactobacillales</taxon>
        <taxon>Streptococcaceae</taxon>
        <taxon>Streptococcus</taxon>
    </lineage>
</organism>
<dbReference type="Proteomes" id="UP000697472">
    <property type="component" value="Unassembled WGS sequence"/>
</dbReference>
<protein>
    <submittedName>
        <fullName evidence="1">Uncharacterized protein</fullName>
    </submittedName>
</protein>
<evidence type="ECO:0000313" key="2">
    <source>
        <dbReference type="Proteomes" id="UP000697472"/>
    </source>
</evidence>
<comment type="caution">
    <text evidence="1">The sequence shown here is derived from an EMBL/GenBank/DDBJ whole genome shotgun (WGS) entry which is preliminary data.</text>
</comment>
<gene>
    <name evidence="1" type="ORF">JOC28_002043</name>
</gene>